<feature type="transmembrane region" description="Helical" evidence="1">
    <location>
        <begin position="338"/>
        <end position="356"/>
    </location>
</feature>
<reference evidence="3 4" key="2">
    <citation type="submission" date="2019-01" db="EMBL/GenBank/DDBJ databases">
        <title>Tautonia sociabilis, a novel thermotolerant planctomycete of Isosphaeraceae family, isolated from a 4000 m deep subterranean habitat.</title>
        <authorList>
            <person name="Kovaleva O.L."/>
            <person name="Elcheninov A.G."/>
            <person name="Van Heerden E."/>
            <person name="Toshchakov S.V."/>
            <person name="Novikov A."/>
            <person name="Bonch-Osmolovskaya E.A."/>
            <person name="Kublanov I.V."/>
        </authorList>
    </citation>
    <scope>NUCLEOTIDE SEQUENCE [LARGE SCALE GENOMIC DNA]</scope>
    <source>
        <strain evidence="3 4">GM2012</strain>
    </source>
</reference>
<feature type="transmembrane region" description="Helical" evidence="1">
    <location>
        <begin position="70"/>
        <end position="94"/>
    </location>
</feature>
<accession>A0A432MDK9</accession>
<dbReference type="Pfam" id="PF04235">
    <property type="entry name" value="DUF418"/>
    <property type="match status" value="1"/>
</dbReference>
<feature type="transmembrane region" description="Helical" evidence="1">
    <location>
        <begin position="106"/>
        <end position="126"/>
    </location>
</feature>
<dbReference type="EMBL" id="RYZH01000068">
    <property type="protein sequence ID" value="RUL82811.1"/>
    <property type="molecule type" value="Genomic_DNA"/>
</dbReference>
<evidence type="ECO:0000313" key="3">
    <source>
        <dbReference type="EMBL" id="RUL82811.1"/>
    </source>
</evidence>
<reference evidence="3 4" key="1">
    <citation type="submission" date="2018-12" db="EMBL/GenBank/DDBJ databases">
        <authorList>
            <person name="Toschakov S.V."/>
        </authorList>
    </citation>
    <scope>NUCLEOTIDE SEQUENCE [LARGE SCALE GENOMIC DNA]</scope>
    <source>
        <strain evidence="3 4">GM2012</strain>
    </source>
</reference>
<proteinExistence type="predicted"/>
<organism evidence="3 4">
    <name type="scientific">Tautonia sociabilis</name>
    <dbReference type="NCBI Taxonomy" id="2080755"/>
    <lineage>
        <taxon>Bacteria</taxon>
        <taxon>Pseudomonadati</taxon>
        <taxon>Planctomycetota</taxon>
        <taxon>Planctomycetia</taxon>
        <taxon>Isosphaerales</taxon>
        <taxon>Isosphaeraceae</taxon>
        <taxon>Tautonia</taxon>
    </lineage>
</organism>
<feature type="transmembrane region" description="Helical" evidence="1">
    <location>
        <begin position="224"/>
        <end position="241"/>
    </location>
</feature>
<gene>
    <name evidence="3" type="ORF">TsocGM_23215</name>
</gene>
<dbReference type="InterPro" id="IPR007349">
    <property type="entry name" value="DUF418"/>
</dbReference>
<comment type="caution">
    <text evidence="3">The sequence shown here is derived from an EMBL/GenBank/DDBJ whole genome shotgun (WGS) entry which is preliminary data.</text>
</comment>
<evidence type="ECO:0000256" key="1">
    <source>
        <dbReference type="SAM" id="Phobius"/>
    </source>
</evidence>
<dbReference type="Proteomes" id="UP000280296">
    <property type="component" value="Unassembled WGS sequence"/>
</dbReference>
<feature type="transmembrane region" description="Helical" evidence="1">
    <location>
        <begin position="261"/>
        <end position="281"/>
    </location>
</feature>
<sequence length="414" mass="45090">MADGDDVRAAAPDRMSLVPPEGRIVSLDALRGFAPLGILIANMPAFGQPWAAADAGLDLFPGRYDRAADWLIQSLVVGKFNAIFSFLFGVGFALQMERADARGGGLAVYYRRIASLFLVGIAHYVLLWNGDILHSYAILGLALPLVRWSRLLDAVLVVIACLLLTGELTHRYAALMLELPSSMGDVDPASRSAAQARLFEQGSYGEQVSYRWRELIRTHLGESAYWWSLCNYGGTMLLGYVAGRRGLFRDAGRHAATFRRLAVGGLLLGFACGVVFATGIRSIDRTVVTPWRVLVGLTFILNRLSLVAAYVGGIVLLCRGDRGRRCLRPLAAVGRMPLTNYILQTVACTTILYSYGLGLHGRLGPLTATSLALVIYAVQVALSVLWMARYRFGPLEWAWRAVSYGRFPGLASGG</sequence>
<feature type="domain" description="DUF418" evidence="2">
    <location>
        <begin position="242"/>
        <end position="405"/>
    </location>
</feature>
<feature type="transmembrane region" description="Helical" evidence="1">
    <location>
        <begin position="368"/>
        <end position="388"/>
    </location>
</feature>
<evidence type="ECO:0000313" key="4">
    <source>
        <dbReference type="Proteomes" id="UP000280296"/>
    </source>
</evidence>
<keyword evidence="1" id="KW-1133">Transmembrane helix</keyword>
<feature type="transmembrane region" description="Helical" evidence="1">
    <location>
        <begin position="293"/>
        <end position="317"/>
    </location>
</feature>
<dbReference type="AlphaFoldDB" id="A0A432MDK9"/>
<dbReference type="PANTHER" id="PTHR30590:SF2">
    <property type="entry name" value="INNER MEMBRANE PROTEIN"/>
    <property type="match status" value="1"/>
</dbReference>
<keyword evidence="4" id="KW-1185">Reference proteome</keyword>
<dbReference type="InterPro" id="IPR052529">
    <property type="entry name" value="Bact_Transport_Assoc"/>
</dbReference>
<keyword evidence="1" id="KW-0812">Transmembrane</keyword>
<dbReference type="PANTHER" id="PTHR30590">
    <property type="entry name" value="INNER MEMBRANE PROTEIN"/>
    <property type="match status" value="1"/>
</dbReference>
<protein>
    <submittedName>
        <fullName evidence="3">DUF418 domain-containing protein</fullName>
    </submittedName>
</protein>
<dbReference type="OrthoDB" id="9807744at2"/>
<feature type="transmembrane region" description="Helical" evidence="1">
    <location>
        <begin position="155"/>
        <end position="173"/>
    </location>
</feature>
<keyword evidence="1" id="KW-0472">Membrane</keyword>
<dbReference type="RefSeq" id="WP_126727846.1">
    <property type="nucleotide sequence ID" value="NZ_RYZH01000068.1"/>
</dbReference>
<evidence type="ECO:0000259" key="2">
    <source>
        <dbReference type="Pfam" id="PF04235"/>
    </source>
</evidence>
<name>A0A432MDK9_9BACT</name>